<organism evidence="2 3">
    <name type="scientific">Solanum commersonii</name>
    <name type="common">Commerson's wild potato</name>
    <name type="synonym">Commerson's nightshade</name>
    <dbReference type="NCBI Taxonomy" id="4109"/>
    <lineage>
        <taxon>Eukaryota</taxon>
        <taxon>Viridiplantae</taxon>
        <taxon>Streptophyta</taxon>
        <taxon>Embryophyta</taxon>
        <taxon>Tracheophyta</taxon>
        <taxon>Spermatophyta</taxon>
        <taxon>Magnoliopsida</taxon>
        <taxon>eudicotyledons</taxon>
        <taxon>Gunneridae</taxon>
        <taxon>Pentapetalae</taxon>
        <taxon>asterids</taxon>
        <taxon>lamiids</taxon>
        <taxon>Solanales</taxon>
        <taxon>Solanaceae</taxon>
        <taxon>Solanoideae</taxon>
        <taxon>Solaneae</taxon>
        <taxon>Solanum</taxon>
    </lineage>
</organism>
<evidence type="ECO:0008006" key="4">
    <source>
        <dbReference type="Google" id="ProtNLM"/>
    </source>
</evidence>
<accession>A0A9J6AXN8</accession>
<dbReference type="PANTHER" id="PTHR47926">
    <property type="entry name" value="PENTATRICOPEPTIDE REPEAT-CONTAINING PROTEIN"/>
    <property type="match status" value="1"/>
</dbReference>
<comment type="caution">
    <text evidence="2">The sequence shown here is derived from an EMBL/GenBank/DDBJ whole genome shotgun (WGS) entry which is preliminary data.</text>
</comment>
<proteinExistence type="predicted"/>
<dbReference type="OrthoDB" id="1292819at2759"/>
<evidence type="ECO:0000313" key="3">
    <source>
        <dbReference type="Proteomes" id="UP000824120"/>
    </source>
</evidence>
<dbReference type="AlphaFoldDB" id="A0A9J6AXN8"/>
<evidence type="ECO:0000313" key="2">
    <source>
        <dbReference type="EMBL" id="KAG5628871.1"/>
    </source>
</evidence>
<dbReference type="InterPro" id="IPR011990">
    <property type="entry name" value="TPR-like_helical_dom_sf"/>
</dbReference>
<dbReference type="InterPro" id="IPR046960">
    <property type="entry name" value="PPR_At4g14850-like_plant"/>
</dbReference>
<sequence length="230" mass="25866">MVDVCGKNGDMGLRFLMFSCMPYSDVYSWTSMIHGYMKNWCSEKMMVHEDMKCGLLKPNEAGRLIALYGKMGCLVYAWKVFDVMVSKEKQALTMYEKMRSKGLQPNEITFVAVLSACVCVKLVDFGFQLFEAMSREFRLVAKMEHYGCVVDLLGRVGLLQEAYDFIKKMTFEADATVLGALMGACRLHGAIELGNEVAQLLLGSQLNHSGVMCNSHAFMLAQRGWIMLLP</sequence>
<dbReference type="GO" id="GO:0009451">
    <property type="term" value="P:RNA modification"/>
    <property type="evidence" value="ECO:0007669"/>
    <property type="project" value="InterPro"/>
</dbReference>
<gene>
    <name evidence="2" type="ORF">H5410_000588</name>
</gene>
<dbReference type="InterPro" id="IPR002885">
    <property type="entry name" value="PPR_rpt"/>
</dbReference>
<keyword evidence="1" id="KW-0677">Repeat</keyword>
<keyword evidence="3" id="KW-1185">Reference proteome</keyword>
<dbReference type="Proteomes" id="UP000824120">
    <property type="component" value="Chromosome 1"/>
</dbReference>
<dbReference type="GO" id="GO:0003723">
    <property type="term" value="F:RNA binding"/>
    <property type="evidence" value="ECO:0007669"/>
    <property type="project" value="InterPro"/>
</dbReference>
<dbReference type="EMBL" id="JACXVP010000001">
    <property type="protein sequence ID" value="KAG5628871.1"/>
    <property type="molecule type" value="Genomic_DNA"/>
</dbReference>
<dbReference type="Gene3D" id="1.25.40.10">
    <property type="entry name" value="Tetratricopeptide repeat domain"/>
    <property type="match status" value="2"/>
</dbReference>
<dbReference type="PANTHER" id="PTHR47926:SF348">
    <property type="entry name" value="PENTATRICOPEPTIDE REPEAT-CONTAINING PROTEIN"/>
    <property type="match status" value="1"/>
</dbReference>
<reference evidence="2 3" key="1">
    <citation type="submission" date="2020-09" db="EMBL/GenBank/DDBJ databases">
        <title>De no assembly of potato wild relative species, Solanum commersonii.</title>
        <authorList>
            <person name="Cho K."/>
        </authorList>
    </citation>
    <scope>NUCLEOTIDE SEQUENCE [LARGE SCALE GENOMIC DNA]</scope>
    <source>
        <strain evidence="2">LZ3.2</strain>
        <tissue evidence="2">Leaf</tissue>
    </source>
</reference>
<dbReference type="Pfam" id="PF13812">
    <property type="entry name" value="PPR_3"/>
    <property type="match status" value="1"/>
</dbReference>
<protein>
    <recommendedName>
        <fullName evidence="4">Pentatricopeptide repeat-containing protein</fullName>
    </recommendedName>
</protein>
<dbReference type="Pfam" id="PF01535">
    <property type="entry name" value="PPR"/>
    <property type="match status" value="2"/>
</dbReference>
<name>A0A9J6AXN8_SOLCO</name>
<evidence type="ECO:0000256" key="1">
    <source>
        <dbReference type="ARBA" id="ARBA00022737"/>
    </source>
</evidence>